<keyword evidence="4 6" id="KW-1133">Transmembrane helix</keyword>
<evidence type="ECO:0000256" key="4">
    <source>
        <dbReference type="ARBA" id="ARBA00022989"/>
    </source>
</evidence>
<evidence type="ECO:0000313" key="8">
    <source>
        <dbReference type="Proteomes" id="UP000295807"/>
    </source>
</evidence>
<organism evidence="7 8">
    <name type="scientific">Anseongella ginsenosidimutans</name>
    <dbReference type="NCBI Taxonomy" id="496056"/>
    <lineage>
        <taxon>Bacteria</taxon>
        <taxon>Pseudomonadati</taxon>
        <taxon>Bacteroidota</taxon>
        <taxon>Sphingobacteriia</taxon>
        <taxon>Sphingobacteriales</taxon>
        <taxon>Sphingobacteriaceae</taxon>
        <taxon>Anseongella</taxon>
    </lineage>
</organism>
<feature type="transmembrane region" description="Helical" evidence="6">
    <location>
        <begin position="441"/>
        <end position="459"/>
    </location>
</feature>
<feature type="transmembrane region" description="Helical" evidence="6">
    <location>
        <begin position="385"/>
        <end position="406"/>
    </location>
</feature>
<dbReference type="Pfam" id="PF01943">
    <property type="entry name" value="Polysacc_synt"/>
    <property type="match status" value="1"/>
</dbReference>
<keyword evidence="8" id="KW-1185">Reference proteome</keyword>
<evidence type="ECO:0000256" key="6">
    <source>
        <dbReference type="SAM" id="Phobius"/>
    </source>
</evidence>
<name>A0A4R3KNW8_9SPHI</name>
<comment type="subcellular location">
    <subcellularLocation>
        <location evidence="1">Cell membrane</location>
        <topology evidence="1">Multi-pass membrane protein</topology>
    </subcellularLocation>
</comment>
<dbReference type="RefSeq" id="WP_132130620.1">
    <property type="nucleotide sequence ID" value="NZ_CP042432.1"/>
</dbReference>
<dbReference type="InterPro" id="IPR002797">
    <property type="entry name" value="Polysacc_synth"/>
</dbReference>
<feature type="transmembrane region" description="Helical" evidence="6">
    <location>
        <begin position="43"/>
        <end position="64"/>
    </location>
</feature>
<feature type="transmembrane region" description="Helical" evidence="6">
    <location>
        <begin position="85"/>
        <end position="105"/>
    </location>
</feature>
<evidence type="ECO:0000256" key="3">
    <source>
        <dbReference type="ARBA" id="ARBA00022692"/>
    </source>
</evidence>
<dbReference type="EMBL" id="SMAD01000017">
    <property type="protein sequence ID" value="TCS84863.1"/>
    <property type="molecule type" value="Genomic_DNA"/>
</dbReference>
<evidence type="ECO:0000256" key="5">
    <source>
        <dbReference type="ARBA" id="ARBA00023136"/>
    </source>
</evidence>
<reference evidence="7 8" key="1">
    <citation type="submission" date="2019-03" db="EMBL/GenBank/DDBJ databases">
        <title>Genomic Encyclopedia of Type Strains, Phase IV (KMG-IV): sequencing the most valuable type-strain genomes for metagenomic binning, comparative biology and taxonomic classification.</title>
        <authorList>
            <person name="Goeker M."/>
        </authorList>
    </citation>
    <scope>NUCLEOTIDE SEQUENCE [LARGE SCALE GENOMIC DNA]</scope>
    <source>
        <strain evidence="7 8">DSM 21100</strain>
    </source>
</reference>
<feature type="transmembrane region" description="Helical" evidence="6">
    <location>
        <begin position="175"/>
        <end position="193"/>
    </location>
</feature>
<accession>A0A4R3KNW8</accession>
<dbReference type="OrthoDB" id="678057at2"/>
<dbReference type="AlphaFoldDB" id="A0A4R3KNW8"/>
<feature type="transmembrane region" description="Helical" evidence="6">
    <location>
        <begin position="360"/>
        <end position="379"/>
    </location>
</feature>
<gene>
    <name evidence="7" type="ORF">EDD80_11741</name>
</gene>
<evidence type="ECO:0000313" key="7">
    <source>
        <dbReference type="EMBL" id="TCS84863.1"/>
    </source>
</evidence>
<feature type="transmembrane region" description="Helical" evidence="6">
    <location>
        <begin position="117"/>
        <end position="140"/>
    </location>
</feature>
<feature type="transmembrane region" description="Helical" evidence="6">
    <location>
        <begin position="147"/>
        <end position="169"/>
    </location>
</feature>
<proteinExistence type="predicted"/>
<evidence type="ECO:0000256" key="1">
    <source>
        <dbReference type="ARBA" id="ARBA00004651"/>
    </source>
</evidence>
<dbReference type="Proteomes" id="UP000295807">
    <property type="component" value="Unassembled WGS sequence"/>
</dbReference>
<dbReference type="PANTHER" id="PTHR30250:SF11">
    <property type="entry name" value="O-ANTIGEN TRANSPORTER-RELATED"/>
    <property type="match status" value="1"/>
</dbReference>
<sequence>MLKKLFSHTAIYGLAPHISKIASIFILPIITKDLTATDFGVNGIVIAFISAFAVLSTLGLRLILVNTFYKSPGQYKWAWRQLYGFLTIWNLIYGLVLAVVIYFVVPDAARENTYMIIFLSVFPVVFFGPTSHICSTYFQLKQKPLGVGVRVALSGLLTIFLNLYTISYLKMGYMGWFWSSFIAGVLSNLSYWIPLNRSIGITPIFNFKRRFIRNSLRIALPVIPHYYSSYLLNTSDRVLMKFFNVSIPDIGKYNVAYTFGNHLQTLSTASGLAVGPLLNERYRAGDDRGARNIIFLLQAVFLCGTFILALWMKEIFAFLIRNEELSQMYHLGVIIVMAYSYRPMYLGANSKLFYAEKTKILWKVTFAAGILSVLLNVLLIPLAGYAAAAYVTFVSLMFMGYAGFFLKVFKQINNARFYPLRWLSLTILLTALAAFAIEAGWAWKVLITFILSLFAFVLWRKYRKTFDRYG</sequence>
<comment type="caution">
    <text evidence="7">The sequence shown here is derived from an EMBL/GenBank/DDBJ whole genome shotgun (WGS) entry which is preliminary data.</text>
</comment>
<protein>
    <submittedName>
        <fullName evidence="7">O-antigen/teichoic acid export membrane protein</fullName>
    </submittedName>
</protein>
<dbReference type="InterPro" id="IPR050833">
    <property type="entry name" value="Poly_Biosynth_Transport"/>
</dbReference>
<dbReference type="PANTHER" id="PTHR30250">
    <property type="entry name" value="PST FAMILY PREDICTED COLANIC ACID TRANSPORTER"/>
    <property type="match status" value="1"/>
</dbReference>
<dbReference type="GO" id="GO:0005886">
    <property type="term" value="C:plasma membrane"/>
    <property type="evidence" value="ECO:0007669"/>
    <property type="project" value="UniProtKB-SubCell"/>
</dbReference>
<feature type="transmembrane region" description="Helical" evidence="6">
    <location>
        <begin position="293"/>
        <end position="312"/>
    </location>
</feature>
<evidence type="ECO:0000256" key="2">
    <source>
        <dbReference type="ARBA" id="ARBA00022475"/>
    </source>
</evidence>
<keyword evidence="5 6" id="KW-0472">Membrane</keyword>
<keyword evidence="2" id="KW-1003">Cell membrane</keyword>
<keyword evidence="3 6" id="KW-0812">Transmembrane</keyword>
<feature type="transmembrane region" description="Helical" evidence="6">
    <location>
        <begin position="328"/>
        <end position="348"/>
    </location>
</feature>
<feature type="transmembrane region" description="Helical" evidence="6">
    <location>
        <begin position="12"/>
        <end position="31"/>
    </location>
</feature>
<feature type="transmembrane region" description="Helical" evidence="6">
    <location>
        <begin position="418"/>
        <end position="435"/>
    </location>
</feature>